<accession>A0AAJ0GJD7</accession>
<dbReference type="AlphaFoldDB" id="A0AAJ0GJD7"/>
<evidence type="ECO:0000313" key="2">
    <source>
        <dbReference type="EMBL" id="KAK3058729.1"/>
    </source>
</evidence>
<feature type="compositionally biased region" description="Basic and acidic residues" evidence="1">
    <location>
        <begin position="287"/>
        <end position="300"/>
    </location>
</feature>
<evidence type="ECO:0000313" key="3">
    <source>
        <dbReference type="Proteomes" id="UP001271007"/>
    </source>
</evidence>
<evidence type="ECO:0000256" key="1">
    <source>
        <dbReference type="SAM" id="MobiDB-lite"/>
    </source>
</evidence>
<organism evidence="2 3">
    <name type="scientific">Extremus antarcticus</name>
    <dbReference type="NCBI Taxonomy" id="702011"/>
    <lineage>
        <taxon>Eukaryota</taxon>
        <taxon>Fungi</taxon>
        <taxon>Dikarya</taxon>
        <taxon>Ascomycota</taxon>
        <taxon>Pezizomycotina</taxon>
        <taxon>Dothideomycetes</taxon>
        <taxon>Dothideomycetidae</taxon>
        <taxon>Mycosphaerellales</taxon>
        <taxon>Extremaceae</taxon>
        <taxon>Extremus</taxon>
    </lineage>
</organism>
<protein>
    <submittedName>
        <fullName evidence="2">Uncharacterized protein</fullName>
    </submittedName>
</protein>
<feature type="compositionally biased region" description="Low complexity" evidence="1">
    <location>
        <begin position="46"/>
        <end position="57"/>
    </location>
</feature>
<dbReference type="EMBL" id="JAWDJX010000001">
    <property type="protein sequence ID" value="KAK3058729.1"/>
    <property type="molecule type" value="Genomic_DNA"/>
</dbReference>
<sequence>MSQSYSDSDSIDLPIRTTRKRKRNDTTDHHAPQADSRSGRRDSFNSSASGKKAGKSALVPRSLKQAAADGEFDITGAGEDEDSEYDEPNVVAIKGGPSSRGRKRTADIDVVQTTQALAQLKTVETPNVVMIDGGPKYRGYKRVADIDTVLARQAARKPRSVDQQYNDCADALDFLSSLPSLPAGLESLVVDARTILGQSWKYFFLYTDYVNPETDDRGTWSSNRRGHLTVVQFFVERCRVYQKEVSRATFIGHQLDCTDADEKLLPLVAEIKKLGQEAEEEGAAKISMKEWERPGAKDILEGEEMEVVDVEEESDGSDDDDDNSDSDGEDPNGKVSEADGAVGRAGEAEGAERAGPGYGEMDWEN</sequence>
<reference evidence="2" key="1">
    <citation type="submission" date="2023-04" db="EMBL/GenBank/DDBJ databases">
        <title>Black Yeasts Isolated from many extreme environments.</title>
        <authorList>
            <person name="Coleine C."/>
            <person name="Stajich J.E."/>
            <person name="Selbmann L."/>
        </authorList>
    </citation>
    <scope>NUCLEOTIDE SEQUENCE</scope>
    <source>
        <strain evidence="2">CCFEE 5312</strain>
    </source>
</reference>
<comment type="caution">
    <text evidence="2">The sequence shown here is derived from an EMBL/GenBank/DDBJ whole genome shotgun (WGS) entry which is preliminary data.</text>
</comment>
<feature type="region of interest" description="Disordered" evidence="1">
    <location>
        <begin position="280"/>
        <end position="365"/>
    </location>
</feature>
<feature type="region of interest" description="Disordered" evidence="1">
    <location>
        <begin position="1"/>
        <end position="104"/>
    </location>
</feature>
<feature type="compositionally biased region" description="Basic and acidic residues" evidence="1">
    <location>
        <begin position="24"/>
        <end position="43"/>
    </location>
</feature>
<keyword evidence="3" id="KW-1185">Reference proteome</keyword>
<dbReference type="Proteomes" id="UP001271007">
    <property type="component" value="Unassembled WGS sequence"/>
</dbReference>
<gene>
    <name evidence="2" type="ORF">LTR09_000294</name>
</gene>
<feature type="compositionally biased region" description="Acidic residues" evidence="1">
    <location>
        <begin position="78"/>
        <end position="87"/>
    </location>
</feature>
<feature type="compositionally biased region" description="Acidic residues" evidence="1">
    <location>
        <begin position="301"/>
        <end position="330"/>
    </location>
</feature>
<name>A0AAJ0GJD7_9PEZI</name>
<proteinExistence type="predicted"/>